<protein>
    <submittedName>
        <fullName evidence="2">Uncharacterized protein</fullName>
    </submittedName>
</protein>
<dbReference type="AlphaFoldDB" id="A0A8H7ZS09"/>
<sequence length="534" mass="56625">RTGAGHHRQPHARAHTHTHAQLRPPFQDWLPAGFIFSMHRPSESYDRSQVEAAGGEPHVSPVSAAALQGERRAGGDRANREAELEFEALVSSGETRRYVLTSGGVHVREPAEDESKAGRGGPEAVGPDHAVIPPAGSAAAAPSPLGVPRPSAPPPTSLLTQARAAAANSWETTTDGESKNLGFSDPRSKTELLAYLRQSPPQAPMPPTDGPIGSRLRETLTEPPIASTLDVDSIQSAPAESGILDPPQSGVPQKVWYADMQLTGPDTADTGVLPVPGHRRRSLSQSAILADVFTASKRHSRDPPRRSSSLRAARKGIGTWARNGTSALWVKVVAPPSRNSSRCRQRRAEHASEEYATDPVGAHDAPEKEAGPGSTDDESQADSGLIYGAVLAGSPEAVLYGAVLAGSPEAVLHGYAPDVVAADVATVGVVQQVPQEQERAGRENKPVGEAMPPEKPYQAFGVPYDEQPYAAGETSPQKSETTPLQRARPNDASGMSTSRMDWRAECLPVALSKVESVAQSAQRLAEENARLRKE</sequence>
<feature type="region of interest" description="Disordered" evidence="1">
    <location>
        <begin position="294"/>
        <end position="313"/>
    </location>
</feature>
<organism evidence="2 3">
    <name type="scientific">Olpidium bornovanus</name>
    <dbReference type="NCBI Taxonomy" id="278681"/>
    <lineage>
        <taxon>Eukaryota</taxon>
        <taxon>Fungi</taxon>
        <taxon>Fungi incertae sedis</taxon>
        <taxon>Olpidiomycota</taxon>
        <taxon>Olpidiomycotina</taxon>
        <taxon>Olpidiomycetes</taxon>
        <taxon>Olpidiales</taxon>
        <taxon>Olpidiaceae</taxon>
        <taxon>Olpidium</taxon>
    </lineage>
</organism>
<keyword evidence="3" id="KW-1185">Reference proteome</keyword>
<dbReference type="Proteomes" id="UP000673691">
    <property type="component" value="Unassembled WGS sequence"/>
</dbReference>
<evidence type="ECO:0000256" key="1">
    <source>
        <dbReference type="SAM" id="MobiDB-lite"/>
    </source>
</evidence>
<comment type="caution">
    <text evidence="2">The sequence shown here is derived from an EMBL/GenBank/DDBJ whole genome shotgun (WGS) entry which is preliminary data.</text>
</comment>
<feature type="compositionally biased region" description="Basic residues" evidence="1">
    <location>
        <begin position="1"/>
        <end position="20"/>
    </location>
</feature>
<feature type="non-terminal residue" evidence="2">
    <location>
        <position position="534"/>
    </location>
</feature>
<feature type="compositionally biased region" description="Pro residues" evidence="1">
    <location>
        <begin position="145"/>
        <end position="156"/>
    </location>
</feature>
<dbReference type="EMBL" id="JAEFCI010009117">
    <property type="protein sequence ID" value="KAG5458013.1"/>
    <property type="molecule type" value="Genomic_DNA"/>
</dbReference>
<feature type="region of interest" description="Disordered" evidence="1">
    <location>
        <begin position="132"/>
        <end position="185"/>
    </location>
</feature>
<feature type="compositionally biased region" description="Low complexity" evidence="1">
    <location>
        <begin position="132"/>
        <end position="144"/>
    </location>
</feature>
<name>A0A8H7ZS09_9FUNG</name>
<feature type="region of interest" description="Disordered" evidence="1">
    <location>
        <begin position="1"/>
        <end position="24"/>
    </location>
</feature>
<feature type="region of interest" description="Disordered" evidence="1">
    <location>
        <begin position="338"/>
        <end position="381"/>
    </location>
</feature>
<feature type="non-terminal residue" evidence="2">
    <location>
        <position position="1"/>
    </location>
</feature>
<accession>A0A8H7ZS09</accession>
<feature type="region of interest" description="Disordered" evidence="1">
    <location>
        <begin position="434"/>
        <end position="498"/>
    </location>
</feature>
<feature type="compositionally biased region" description="Basic and acidic residues" evidence="1">
    <location>
        <begin position="69"/>
        <end position="79"/>
    </location>
</feature>
<gene>
    <name evidence="2" type="ORF">BJ554DRAFT_1851</name>
</gene>
<feature type="compositionally biased region" description="Basic and acidic residues" evidence="1">
    <location>
        <begin position="436"/>
        <end position="446"/>
    </location>
</feature>
<evidence type="ECO:0000313" key="2">
    <source>
        <dbReference type="EMBL" id="KAG5458013.1"/>
    </source>
</evidence>
<proteinExistence type="predicted"/>
<feature type="region of interest" description="Disordered" evidence="1">
    <location>
        <begin position="42"/>
        <end position="79"/>
    </location>
</feature>
<feature type="compositionally biased region" description="Polar residues" evidence="1">
    <location>
        <begin position="474"/>
        <end position="484"/>
    </location>
</feature>
<reference evidence="2 3" key="1">
    <citation type="journal article" name="Sci. Rep.">
        <title>Genome-scale phylogenetic analyses confirm Olpidium as the closest living zoosporic fungus to the non-flagellated, terrestrial fungi.</title>
        <authorList>
            <person name="Chang Y."/>
            <person name="Rochon D."/>
            <person name="Sekimoto S."/>
            <person name="Wang Y."/>
            <person name="Chovatia M."/>
            <person name="Sandor L."/>
            <person name="Salamov A."/>
            <person name="Grigoriev I.V."/>
            <person name="Stajich J.E."/>
            <person name="Spatafora J.W."/>
        </authorList>
    </citation>
    <scope>NUCLEOTIDE SEQUENCE [LARGE SCALE GENOMIC DNA]</scope>
    <source>
        <strain evidence="2">S191</strain>
    </source>
</reference>
<evidence type="ECO:0000313" key="3">
    <source>
        <dbReference type="Proteomes" id="UP000673691"/>
    </source>
</evidence>